<gene>
    <name evidence="6" type="ORF">FHX34_102862</name>
</gene>
<accession>A0A561WKB9</accession>
<dbReference type="InterPro" id="IPR013656">
    <property type="entry name" value="PAS_4"/>
</dbReference>
<organism evidence="6 7">
    <name type="scientific">Actinoplanes teichomyceticus</name>
    <dbReference type="NCBI Taxonomy" id="1867"/>
    <lineage>
        <taxon>Bacteria</taxon>
        <taxon>Bacillati</taxon>
        <taxon>Actinomycetota</taxon>
        <taxon>Actinomycetes</taxon>
        <taxon>Micromonosporales</taxon>
        <taxon>Micromonosporaceae</taxon>
        <taxon>Actinoplanes</taxon>
    </lineage>
</organism>
<dbReference type="GO" id="GO:0003677">
    <property type="term" value="F:DNA binding"/>
    <property type="evidence" value="ECO:0007669"/>
    <property type="project" value="UniProtKB-KW"/>
</dbReference>
<keyword evidence="7" id="KW-1185">Reference proteome</keyword>
<feature type="domain" description="HTH luxR-type" evidence="5">
    <location>
        <begin position="153"/>
        <end position="218"/>
    </location>
</feature>
<dbReference type="SMART" id="SM00091">
    <property type="entry name" value="PAS"/>
    <property type="match status" value="1"/>
</dbReference>
<dbReference type="CDD" id="cd00130">
    <property type="entry name" value="PAS"/>
    <property type="match status" value="1"/>
</dbReference>
<dbReference type="GO" id="GO:0006355">
    <property type="term" value="P:regulation of DNA-templated transcription"/>
    <property type="evidence" value="ECO:0007669"/>
    <property type="project" value="InterPro"/>
</dbReference>
<dbReference type="InterPro" id="IPR035965">
    <property type="entry name" value="PAS-like_dom_sf"/>
</dbReference>
<dbReference type="Pfam" id="PF00196">
    <property type="entry name" value="GerE"/>
    <property type="match status" value="1"/>
</dbReference>
<evidence type="ECO:0000256" key="1">
    <source>
        <dbReference type="ARBA" id="ARBA00023015"/>
    </source>
</evidence>
<evidence type="ECO:0000256" key="4">
    <source>
        <dbReference type="SAM" id="MobiDB-lite"/>
    </source>
</evidence>
<dbReference type="InterPro" id="IPR036388">
    <property type="entry name" value="WH-like_DNA-bd_sf"/>
</dbReference>
<dbReference type="AlphaFoldDB" id="A0A561WKB9"/>
<dbReference type="InterPro" id="IPR016032">
    <property type="entry name" value="Sig_transdc_resp-reg_C-effctor"/>
</dbReference>
<comment type="caution">
    <text evidence="6">The sequence shown here is derived from an EMBL/GenBank/DDBJ whole genome shotgun (WGS) entry which is preliminary data.</text>
</comment>
<protein>
    <submittedName>
        <fullName evidence="6">PAS domain S-box-containing protein</fullName>
    </submittedName>
</protein>
<evidence type="ECO:0000256" key="2">
    <source>
        <dbReference type="ARBA" id="ARBA00023125"/>
    </source>
</evidence>
<dbReference type="SUPFAM" id="SSF55785">
    <property type="entry name" value="PYP-like sensor domain (PAS domain)"/>
    <property type="match status" value="1"/>
</dbReference>
<dbReference type="Proteomes" id="UP000320239">
    <property type="component" value="Unassembled WGS sequence"/>
</dbReference>
<dbReference type="NCBIfam" id="TIGR00229">
    <property type="entry name" value="sensory_box"/>
    <property type="match status" value="1"/>
</dbReference>
<proteinExistence type="predicted"/>
<feature type="region of interest" description="Disordered" evidence="4">
    <location>
        <begin position="1"/>
        <end position="24"/>
    </location>
</feature>
<dbReference type="Pfam" id="PF08448">
    <property type="entry name" value="PAS_4"/>
    <property type="match status" value="1"/>
</dbReference>
<keyword evidence="3" id="KW-0804">Transcription</keyword>
<dbReference type="RefSeq" id="WP_164465899.1">
    <property type="nucleotide sequence ID" value="NZ_BOMX01000077.1"/>
</dbReference>
<dbReference type="InterPro" id="IPR000792">
    <property type="entry name" value="Tscrpt_reg_LuxR_C"/>
</dbReference>
<dbReference type="SMART" id="SM00421">
    <property type="entry name" value="HTH_LUXR"/>
    <property type="match status" value="1"/>
</dbReference>
<evidence type="ECO:0000313" key="7">
    <source>
        <dbReference type="Proteomes" id="UP000320239"/>
    </source>
</evidence>
<evidence type="ECO:0000256" key="3">
    <source>
        <dbReference type="ARBA" id="ARBA00023163"/>
    </source>
</evidence>
<dbReference type="PROSITE" id="PS50043">
    <property type="entry name" value="HTH_LUXR_2"/>
    <property type="match status" value="1"/>
</dbReference>
<feature type="compositionally biased region" description="Polar residues" evidence="4">
    <location>
        <begin position="1"/>
        <end position="14"/>
    </location>
</feature>
<dbReference type="EMBL" id="VIWY01000002">
    <property type="protein sequence ID" value="TWG24309.1"/>
    <property type="molecule type" value="Genomic_DNA"/>
</dbReference>
<dbReference type="SUPFAM" id="SSF46894">
    <property type="entry name" value="C-terminal effector domain of the bipartite response regulators"/>
    <property type="match status" value="1"/>
</dbReference>
<dbReference type="Gene3D" id="3.30.450.20">
    <property type="entry name" value="PAS domain"/>
    <property type="match status" value="1"/>
</dbReference>
<dbReference type="InterPro" id="IPR000014">
    <property type="entry name" value="PAS"/>
</dbReference>
<dbReference type="PANTHER" id="PTHR44688">
    <property type="entry name" value="DNA-BINDING TRANSCRIPTIONAL ACTIVATOR DEVR_DOSR"/>
    <property type="match status" value="1"/>
</dbReference>
<evidence type="ECO:0000313" key="6">
    <source>
        <dbReference type="EMBL" id="TWG24309.1"/>
    </source>
</evidence>
<dbReference type="Gene3D" id="1.10.10.10">
    <property type="entry name" value="Winged helix-like DNA-binding domain superfamily/Winged helix DNA-binding domain"/>
    <property type="match status" value="1"/>
</dbReference>
<reference evidence="6 7" key="1">
    <citation type="submission" date="2019-06" db="EMBL/GenBank/DDBJ databases">
        <title>Sequencing the genomes of 1000 actinobacteria strains.</title>
        <authorList>
            <person name="Klenk H.-P."/>
        </authorList>
    </citation>
    <scope>NUCLEOTIDE SEQUENCE [LARGE SCALE GENOMIC DNA]</scope>
    <source>
        <strain evidence="6 7">DSM 43866</strain>
    </source>
</reference>
<keyword evidence="2" id="KW-0238">DNA-binding</keyword>
<keyword evidence="1" id="KW-0805">Transcription regulation</keyword>
<sequence>MTALDTSPRTSASPSDVLGHSSPLPTVATRTGELFRSLFERSGVGVAVLDSRCRITRVNADMLAMLHREAAEVSGLAFTELLPGDGRGRLLNGLDGVRAGTERRFGDHVRLLRPDGEPVEADLTAVPLRRTGSHVTSVLIVLVRSRRPAPAPTVAGTRVLSRLDARILEGVAAGASTMQLASQLYLSRQGVEYHVSAMLRKLNAPNRPALVSRAYELGILAVGVWPPRARPEYVH</sequence>
<name>A0A561WKB9_ACTTI</name>
<evidence type="ECO:0000259" key="5">
    <source>
        <dbReference type="PROSITE" id="PS50043"/>
    </source>
</evidence>
<dbReference type="PANTHER" id="PTHR44688:SF16">
    <property type="entry name" value="DNA-BINDING TRANSCRIPTIONAL ACTIVATOR DEVR_DOSR"/>
    <property type="match status" value="1"/>
</dbReference>